<evidence type="ECO:0000256" key="8">
    <source>
        <dbReference type="ARBA" id="ARBA00022982"/>
    </source>
</evidence>
<dbReference type="AlphaFoldDB" id="A0A7X6LUB7"/>
<dbReference type="InterPro" id="IPR003317">
    <property type="entry name" value="Cyt-d_oxidase_su2"/>
</dbReference>
<dbReference type="Proteomes" id="UP000523447">
    <property type="component" value="Unassembled WGS sequence"/>
</dbReference>
<evidence type="ECO:0000256" key="1">
    <source>
        <dbReference type="ARBA" id="ARBA00004651"/>
    </source>
</evidence>
<feature type="transmembrane region" description="Helical" evidence="12">
    <location>
        <begin position="163"/>
        <end position="183"/>
    </location>
</feature>
<evidence type="ECO:0000256" key="6">
    <source>
        <dbReference type="ARBA" id="ARBA00022692"/>
    </source>
</evidence>
<dbReference type="EMBL" id="JAAXPE010000001">
    <property type="protein sequence ID" value="NKY84162.1"/>
    <property type="molecule type" value="Genomic_DNA"/>
</dbReference>
<feature type="transmembrane region" description="Helical" evidence="12">
    <location>
        <begin position="250"/>
        <end position="274"/>
    </location>
</feature>
<dbReference type="GO" id="GO:0005886">
    <property type="term" value="C:plasma membrane"/>
    <property type="evidence" value="ECO:0007669"/>
    <property type="project" value="UniProtKB-SubCell"/>
</dbReference>
<keyword evidence="3" id="KW-0813">Transport</keyword>
<feature type="transmembrane region" description="Helical" evidence="12">
    <location>
        <begin position="6"/>
        <end position="36"/>
    </location>
</feature>
<dbReference type="PANTHER" id="PTHR43141:SF5">
    <property type="entry name" value="CYTOCHROME BD-I UBIQUINOL OXIDASE SUBUNIT 2"/>
    <property type="match status" value="1"/>
</dbReference>
<feature type="transmembrane region" description="Helical" evidence="12">
    <location>
        <begin position="120"/>
        <end position="143"/>
    </location>
</feature>
<proteinExistence type="inferred from homology"/>
<feature type="transmembrane region" description="Helical" evidence="12">
    <location>
        <begin position="82"/>
        <end position="100"/>
    </location>
</feature>
<keyword evidence="8" id="KW-0249">Electron transport</keyword>
<reference evidence="13 14" key="1">
    <citation type="submission" date="2020-04" db="EMBL/GenBank/DDBJ databases">
        <title>MicrobeNet Type strains.</title>
        <authorList>
            <person name="Nicholson A.C."/>
        </authorList>
    </citation>
    <scope>NUCLEOTIDE SEQUENCE [LARGE SCALE GENOMIC DNA]</scope>
    <source>
        <strain evidence="13 14">DSM 44445</strain>
    </source>
</reference>
<dbReference type="GO" id="GO:0009055">
    <property type="term" value="F:electron transfer activity"/>
    <property type="evidence" value="ECO:0007669"/>
    <property type="project" value="TreeGrafter"/>
</dbReference>
<feature type="transmembrane region" description="Helical" evidence="12">
    <location>
        <begin position="223"/>
        <end position="243"/>
    </location>
</feature>
<evidence type="ECO:0000256" key="5">
    <source>
        <dbReference type="ARBA" id="ARBA00022617"/>
    </source>
</evidence>
<dbReference type="RefSeq" id="WP_040716225.1">
    <property type="nucleotide sequence ID" value="NZ_CAWPHS010000001.1"/>
</dbReference>
<evidence type="ECO:0000256" key="7">
    <source>
        <dbReference type="ARBA" id="ARBA00022723"/>
    </source>
</evidence>
<evidence type="ECO:0000313" key="14">
    <source>
        <dbReference type="Proteomes" id="UP000523447"/>
    </source>
</evidence>
<keyword evidence="4" id="KW-1003">Cell membrane</keyword>
<comment type="similarity">
    <text evidence="2">Belongs to the cytochrome ubiquinol oxidase subunit 2 family.</text>
</comment>
<evidence type="ECO:0000256" key="12">
    <source>
        <dbReference type="SAM" id="Phobius"/>
    </source>
</evidence>
<dbReference type="GO" id="GO:0019646">
    <property type="term" value="P:aerobic electron transport chain"/>
    <property type="evidence" value="ECO:0007669"/>
    <property type="project" value="TreeGrafter"/>
</dbReference>
<evidence type="ECO:0000256" key="9">
    <source>
        <dbReference type="ARBA" id="ARBA00022989"/>
    </source>
</evidence>
<protein>
    <submittedName>
        <fullName evidence="13">Cytochrome d ubiquinol oxidase subunit II</fullName>
    </submittedName>
</protein>
<comment type="subcellular location">
    <subcellularLocation>
        <location evidence="1">Cell membrane</location>
        <topology evidence="1">Multi-pass membrane protein</topology>
    </subcellularLocation>
</comment>
<dbReference type="PIRSF" id="PIRSF000267">
    <property type="entry name" value="Cyt_oxidse_sub2"/>
    <property type="match status" value="1"/>
</dbReference>
<keyword evidence="11 12" id="KW-0472">Membrane</keyword>
<keyword evidence="10" id="KW-0408">Iron</keyword>
<dbReference type="GO" id="GO:0046872">
    <property type="term" value="F:metal ion binding"/>
    <property type="evidence" value="ECO:0007669"/>
    <property type="project" value="UniProtKB-KW"/>
</dbReference>
<feature type="transmembrane region" description="Helical" evidence="12">
    <location>
        <begin position="304"/>
        <end position="326"/>
    </location>
</feature>
<keyword evidence="5" id="KW-0349">Heme</keyword>
<keyword evidence="14" id="KW-1185">Reference proteome</keyword>
<dbReference type="NCBIfam" id="TIGR00203">
    <property type="entry name" value="cydB"/>
    <property type="match status" value="1"/>
</dbReference>
<evidence type="ECO:0000256" key="4">
    <source>
        <dbReference type="ARBA" id="ARBA00022475"/>
    </source>
</evidence>
<dbReference type="Pfam" id="PF02322">
    <property type="entry name" value="Cyt_bd_oxida_II"/>
    <property type="match status" value="1"/>
</dbReference>
<evidence type="ECO:0000256" key="3">
    <source>
        <dbReference type="ARBA" id="ARBA00022448"/>
    </source>
</evidence>
<dbReference type="GO" id="GO:0070069">
    <property type="term" value="C:cytochrome complex"/>
    <property type="evidence" value="ECO:0007669"/>
    <property type="project" value="TreeGrafter"/>
</dbReference>
<comment type="caution">
    <text evidence="13">The sequence shown here is derived from an EMBL/GenBank/DDBJ whole genome shotgun (WGS) entry which is preliminary data.</text>
</comment>
<keyword evidence="9 12" id="KW-1133">Transmembrane helix</keyword>
<evidence type="ECO:0000256" key="11">
    <source>
        <dbReference type="ARBA" id="ARBA00023136"/>
    </source>
</evidence>
<organism evidence="13 14">
    <name type="scientific">Nocardia veterana</name>
    <dbReference type="NCBI Taxonomy" id="132249"/>
    <lineage>
        <taxon>Bacteria</taxon>
        <taxon>Bacillati</taxon>
        <taxon>Actinomycetota</taxon>
        <taxon>Actinomycetes</taxon>
        <taxon>Mycobacteriales</taxon>
        <taxon>Nocardiaceae</taxon>
        <taxon>Nocardia</taxon>
    </lineage>
</organism>
<keyword evidence="7" id="KW-0479">Metal-binding</keyword>
<sequence>MSLPEFWFLLIGVLFTGYFVLEGFDFGVGILMPIIGRGDETRKRAVLNTIGPVWDGNEVWLITAGGAMFAAFPEWYASLFSGFYVALLLILVALIVRAVAIEWRGKINDPRWSRWCDRAIVFGSWVPALAWGLAFANIVHGVALNAHKRIEDGFLDLLNPYGLLGALTLLLLFILHGAVFIALKTGGDIRESAERIARGIWLPTTVVAGGFAVWTQLAHGHGWTWIPLALAVFGLLLAGAAVLRHRDGWAFTGTAVTVIAAIVLLFGALFPYVLPSTIDAAYGLTVDGRTIDGHPTVSASSTHYTLVVMSWVAVVLTPVVLIYQGWTYWVFRKRITVEQIPAPIGLSMRSRVR</sequence>
<dbReference type="PANTHER" id="PTHR43141">
    <property type="entry name" value="CYTOCHROME BD2 SUBUNIT II"/>
    <property type="match status" value="1"/>
</dbReference>
<name>A0A7X6LUB7_9NOCA</name>
<evidence type="ECO:0000256" key="2">
    <source>
        <dbReference type="ARBA" id="ARBA00007543"/>
    </source>
</evidence>
<keyword evidence="6 12" id="KW-0812">Transmembrane</keyword>
<accession>A0A7X6LUB7</accession>
<gene>
    <name evidence="13" type="primary">cydB</name>
    <name evidence="13" type="ORF">HGA07_00805</name>
</gene>
<evidence type="ECO:0000313" key="13">
    <source>
        <dbReference type="EMBL" id="NKY84162.1"/>
    </source>
</evidence>
<feature type="transmembrane region" description="Helical" evidence="12">
    <location>
        <begin position="195"/>
        <end position="217"/>
    </location>
</feature>
<evidence type="ECO:0000256" key="10">
    <source>
        <dbReference type="ARBA" id="ARBA00023004"/>
    </source>
</evidence>
<dbReference type="GO" id="GO:0016682">
    <property type="term" value="F:oxidoreductase activity, acting on diphenols and related substances as donors, oxygen as acceptor"/>
    <property type="evidence" value="ECO:0007669"/>
    <property type="project" value="TreeGrafter"/>
</dbReference>